<gene>
    <name evidence="1" type="ORF">ABS311_16110</name>
</gene>
<name>A0ABV1RL46_9ALTE</name>
<proteinExistence type="predicted"/>
<accession>A0ABV1RL46</accession>
<keyword evidence="2" id="KW-1185">Reference proteome</keyword>
<dbReference type="Proteomes" id="UP001467690">
    <property type="component" value="Unassembled WGS sequence"/>
</dbReference>
<evidence type="ECO:0008006" key="3">
    <source>
        <dbReference type="Google" id="ProtNLM"/>
    </source>
</evidence>
<protein>
    <recommendedName>
        <fullName evidence="3">Antibiotic biosynthesis monooxygenase</fullName>
    </recommendedName>
</protein>
<comment type="caution">
    <text evidence="1">The sequence shown here is derived from an EMBL/GenBank/DDBJ whole genome shotgun (WGS) entry which is preliminary data.</text>
</comment>
<evidence type="ECO:0000313" key="1">
    <source>
        <dbReference type="EMBL" id="MER2493402.1"/>
    </source>
</evidence>
<dbReference type="RefSeq" id="WP_350402598.1">
    <property type="nucleotide sequence ID" value="NZ_JBELOE010000265.1"/>
</dbReference>
<organism evidence="1 2">
    <name type="scientific">Catenovulum sediminis</name>
    <dbReference type="NCBI Taxonomy" id="1740262"/>
    <lineage>
        <taxon>Bacteria</taxon>
        <taxon>Pseudomonadati</taxon>
        <taxon>Pseudomonadota</taxon>
        <taxon>Gammaproteobacteria</taxon>
        <taxon>Alteromonadales</taxon>
        <taxon>Alteromonadaceae</taxon>
        <taxon>Catenovulum</taxon>
    </lineage>
</organism>
<evidence type="ECO:0000313" key="2">
    <source>
        <dbReference type="Proteomes" id="UP001467690"/>
    </source>
</evidence>
<sequence length="60" mass="6935">MKALLIKQCPDPLRWYRRLIGQTVPFLGDVGTEYKSKEPEGYINFVQYEDAEIIEGDENG</sequence>
<dbReference type="EMBL" id="JBELOE010000265">
    <property type="protein sequence ID" value="MER2493402.1"/>
    <property type="molecule type" value="Genomic_DNA"/>
</dbReference>
<reference evidence="1 2" key="1">
    <citation type="submission" date="2024-06" db="EMBL/GenBank/DDBJ databases">
        <authorList>
            <person name="Chen R.Y."/>
        </authorList>
    </citation>
    <scope>NUCLEOTIDE SEQUENCE [LARGE SCALE GENOMIC DNA]</scope>
    <source>
        <strain evidence="1 2">D2</strain>
    </source>
</reference>